<dbReference type="InterPro" id="IPR016162">
    <property type="entry name" value="Ald_DH_N"/>
</dbReference>
<dbReference type="Gene3D" id="3.40.605.10">
    <property type="entry name" value="Aldehyde Dehydrogenase, Chain A, domain 1"/>
    <property type="match status" value="1"/>
</dbReference>
<dbReference type="PANTHER" id="PTHR43866:SF4">
    <property type="entry name" value="MALONATE-SEMIALDEHYDE DEHYDROGENASE"/>
    <property type="match status" value="1"/>
</dbReference>
<dbReference type="GO" id="GO:0006210">
    <property type="term" value="P:thymine catabolic process"/>
    <property type="evidence" value="ECO:0007669"/>
    <property type="project" value="TreeGrafter"/>
</dbReference>
<dbReference type="PANTHER" id="PTHR43866">
    <property type="entry name" value="MALONATE-SEMIALDEHYDE DEHYDROGENASE"/>
    <property type="match status" value="1"/>
</dbReference>
<name>A0A5B9Y6F7_9MOLU</name>
<dbReference type="SUPFAM" id="SSF53720">
    <property type="entry name" value="ALDH-like"/>
    <property type="match status" value="1"/>
</dbReference>
<dbReference type="AlphaFoldDB" id="A0A5B9Y6F7"/>
<evidence type="ECO:0000313" key="3">
    <source>
        <dbReference type="EMBL" id="QEH61847.1"/>
    </source>
</evidence>
<feature type="domain" description="Aldehyde dehydrogenase" evidence="2">
    <location>
        <begin position="32"/>
        <end position="489"/>
    </location>
</feature>
<evidence type="ECO:0000259" key="2">
    <source>
        <dbReference type="Pfam" id="PF00171"/>
    </source>
</evidence>
<dbReference type="EMBL" id="CP043026">
    <property type="protein sequence ID" value="QEH61847.1"/>
    <property type="molecule type" value="Genomic_DNA"/>
</dbReference>
<organism evidence="3 4">
    <name type="scientific">Spiroplasma chinense</name>
    <dbReference type="NCBI Taxonomy" id="216932"/>
    <lineage>
        <taxon>Bacteria</taxon>
        <taxon>Bacillati</taxon>
        <taxon>Mycoplasmatota</taxon>
        <taxon>Mollicutes</taxon>
        <taxon>Entomoplasmatales</taxon>
        <taxon>Spiroplasmataceae</taxon>
        <taxon>Spiroplasma</taxon>
    </lineage>
</organism>
<protein>
    <submittedName>
        <fullName evidence="3">Methylmalonate-semialdehyde dehydrogenase</fullName>
    </submittedName>
</protein>
<keyword evidence="4" id="KW-1185">Reference proteome</keyword>
<proteinExistence type="predicted"/>
<dbReference type="Pfam" id="PF00171">
    <property type="entry name" value="Aldedh"/>
    <property type="match status" value="1"/>
</dbReference>
<dbReference type="InterPro" id="IPR015590">
    <property type="entry name" value="Aldehyde_DH_dom"/>
</dbReference>
<evidence type="ECO:0000256" key="1">
    <source>
        <dbReference type="ARBA" id="ARBA00023002"/>
    </source>
</evidence>
<dbReference type="Gene3D" id="3.40.309.10">
    <property type="entry name" value="Aldehyde Dehydrogenase, Chain A, domain 2"/>
    <property type="match status" value="1"/>
</dbReference>
<evidence type="ECO:0000313" key="4">
    <source>
        <dbReference type="Proteomes" id="UP000323144"/>
    </source>
</evidence>
<sequence length="506" mass="55858">MKDNYLTLEIKNLQEKYKNGILNFTNNMFMSNDNKKTLPVYCPLNGEVLSEVTDSDEKDLEEIVFAIEQKQKIWEGYTFKKRADIVYKYRNILIDNIDELSMSIHLENGKCLADAKAEVLKSIETVEFACSMPNIIAGRLEEVSTNVWAMDEARPLGIVSSITPFNFPAMVPHWTIAQAIVLGNSMILKPSEQTPITSQLIAKYWKQAGLPDGVFNLVNGGTKIVQAICDNPKIKAVSFVGSTKVAEIVYKRASGNLKRALTLGGAKNFITVLPDSPVNSTVRDLISSAYGMVGQRCMAASVIIAVDDFKIKDKLVEELNNMSVRPNADFTEGLSPVSSLAGVENIKKYIDFAKDSGAKILVNGLDFKPEKEFENGYYLGPTLIDWRGCEDKMSPDEIFGPVLEIVGASNLEEAIKIQNNSPYGNAASIFTGKGLEAFEAIKHFKAGMLGINIGVPVPREPMSFGGIKLSKFGFGDITGPSANQFWTDLVKVTMKWNPESKKDWLS</sequence>
<dbReference type="RefSeq" id="WP_208057175.1">
    <property type="nucleotide sequence ID" value="NZ_CP043026.1"/>
</dbReference>
<gene>
    <name evidence="3" type="primary">iolA</name>
    <name evidence="3" type="ORF">SCHIN_v1c06500</name>
</gene>
<dbReference type="KEGG" id="schi:SCHIN_v1c06500"/>
<dbReference type="InterPro" id="IPR016163">
    <property type="entry name" value="Ald_DH_C"/>
</dbReference>
<dbReference type="GO" id="GO:0006574">
    <property type="term" value="P:L-valine catabolic process"/>
    <property type="evidence" value="ECO:0007669"/>
    <property type="project" value="TreeGrafter"/>
</dbReference>
<dbReference type="Proteomes" id="UP000323144">
    <property type="component" value="Chromosome"/>
</dbReference>
<dbReference type="GO" id="GO:0004491">
    <property type="term" value="F:methylmalonate-semialdehyde dehydrogenase (acylating, NAD) activity"/>
    <property type="evidence" value="ECO:0007669"/>
    <property type="project" value="InterPro"/>
</dbReference>
<dbReference type="InterPro" id="IPR016161">
    <property type="entry name" value="Ald_DH/histidinol_DH"/>
</dbReference>
<dbReference type="InterPro" id="IPR010061">
    <property type="entry name" value="MeMal-semiAld_DH"/>
</dbReference>
<accession>A0A5B9Y6F7</accession>
<keyword evidence="1" id="KW-0560">Oxidoreductase</keyword>
<reference evidence="3 4" key="1">
    <citation type="submission" date="2019-08" db="EMBL/GenBank/DDBJ databases">
        <title>Complete genome sequence of Spiroplasma chinense CCH (DSM 19755).</title>
        <authorList>
            <person name="Shen H.-Y."/>
            <person name="Lin Y.-C."/>
            <person name="Chou L."/>
            <person name="Kuo C.-H."/>
        </authorList>
    </citation>
    <scope>NUCLEOTIDE SEQUENCE [LARGE SCALE GENOMIC DNA]</scope>
    <source>
        <strain evidence="3 4">CCH</strain>
    </source>
</reference>
<dbReference type="FunFam" id="3.40.309.10:FF:000002">
    <property type="entry name" value="Methylmalonate-semialdehyde dehydrogenase (Acylating)"/>
    <property type="match status" value="1"/>
</dbReference>